<proteinExistence type="predicted"/>
<organism evidence="1 2">
    <name type="scientific">Dactylosporangium salmoneum</name>
    <dbReference type="NCBI Taxonomy" id="53361"/>
    <lineage>
        <taxon>Bacteria</taxon>
        <taxon>Bacillati</taxon>
        <taxon>Actinomycetota</taxon>
        <taxon>Actinomycetes</taxon>
        <taxon>Micromonosporales</taxon>
        <taxon>Micromonosporaceae</taxon>
        <taxon>Dactylosporangium</taxon>
    </lineage>
</organism>
<protein>
    <submittedName>
        <fullName evidence="1">Uncharacterized protein</fullName>
    </submittedName>
</protein>
<evidence type="ECO:0000313" key="2">
    <source>
        <dbReference type="Proteomes" id="UP001501444"/>
    </source>
</evidence>
<name>A0ABP5T830_9ACTN</name>
<evidence type="ECO:0000313" key="1">
    <source>
        <dbReference type="EMBL" id="GAA2347313.1"/>
    </source>
</evidence>
<dbReference type="RefSeq" id="WP_344613429.1">
    <property type="nucleotide sequence ID" value="NZ_BAAARV010000025.1"/>
</dbReference>
<keyword evidence="2" id="KW-1185">Reference proteome</keyword>
<gene>
    <name evidence="1" type="ORF">GCM10010170_034800</name>
</gene>
<reference evidence="2" key="1">
    <citation type="journal article" date="2019" name="Int. J. Syst. Evol. Microbiol.">
        <title>The Global Catalogue of Microorganisms (GCM) 10K type strain sequencing project: providing services to taxonomists for standard genome sequencing and annotation.</title>
        <authorList>
            <consortium name="The Broad Institute Genomics Platform"/>
            <consortium name="The Broad Institute Genome Sequencing Center for Infectious Disease"/>
            <person name="Wu L."/>
            <person name="Ma J."/>
        </authorList>
    </citation>
    <scope>NUCLEOTIDE SEQUENCE [LARGE SCALE GENOMIC DNA]</scope>
    <source>
        <strain evidence="2">JCM 3272</strain>
    </source>
</reference>
<sequence>MIGPYVVDPKSLADRLIRFVDGTTSPESVLATALRAALLECDAEQQVAVIGLGLDQSLTSHAVYHGRLEMANKVVRRIGEVLERLDDTPRRMKSDPGA</sequence>
<comment type="caution">
    <text evidence="1">The sequence shown here is derived from an EMBL/GenBank/DDBJ whole genome shotgun (WGS) entry which is preliminary data.</text>
</comment>
<accession>A0ABP5T830</accession>
<dbReference type="EMBL" id="BAAARV010000025">
    <property type="protein sequence ID" value="GAA2347313.1"/>
    <property type="molecule type" value="Genomic_DNA"/>
</dbReference>
<dbReference type="Proteomes" id="UP001501444">
    <property type="component" value="Unassembled WGS sequence"/>
</dbReference>